<evidence type="ECO:0000313" key="4">
    <source>
        <dbReference type="Proteomes" id="UP000198683"/>
    </source>
</evidence>
<keyword evidence="2" id="KW-0472">Membrane</keyword>
<keyword evidence="2" id="KW-0812">Transmembrane</keyword>
<organism evidence="3 4">
    <name type="scientific">Nonomuraea maritima</name>
    <dbReference type="NCBI Taxonomy" id="683260"/>
    <lineage>
        <taxon>Bacteria</taxon>
        <taxon>Bacillati</taxon>
        <taxon>Actinomycetota</taxon>
        <taxon>Actinomycetes</taxon>
        <taxon>Streptosporangiales</taxon>
        <taxon>Streptosporangiaceae</taxon>
        <taxon>Nonomuraea</taxon>
    </lineage>
</organism>
<keyword evidence="4" id="KW-1185">Reference proteome</keyword>
<dbReference type="AlphaFoldDB" id="A0A1G9HN85"/>
<gene>
    <name evidence="3" type="ORF">SAMN05421874_116113</name>
</gene>
<dbReference type="EMBL" id="FNFB01000016">
    <property type="protein sequence ID" value="SDL14194.1"/>
    <property type="molecule type" value="Genomic_DNA"/>
</dbReference>
<evidence type="ECO:0000256" key="1">
    <source>
        <dbReference type="SAM" id="MobiDB-lite"/>
    </source>
</evidence>
<feature type="transmembrane region" description="Helical" evidence="2">
    <location>
        <begin position="24"/>
        <end position="47"/>
    </location>
</feature>
<feature type="region of interest" description="Disordered" evidence="1">
    <location>
        <begin position="64"/>
        <end position="119"/>
    </location>
</feature>
<keyword evidence="2" id="KW-1133">Transmembrane helix</keyword>
<proteinExistence type="predicted"/>
<reference evidence="3 4" key="1">
    <citation type="submission" date="2016-10" db="EMBL/GenBank/DDBJ databases">
        <authorList>
            <person name="de Groot N.N."/>
        </authorList>
    </citation>
    <scope>NUCLEOTIDE SEQUENCE [LARGE SCALE GENOMIC DNA]</scope>
    <source>
        <strain evidence="3 4">CGMCC 4.5681</strain>
    </source>
</reference>
<evidence type="ECO:0000256" key="2">
    <source>
        <dbReference type="SAM" id="Phobius"/>
    </source>
</evidence>
<dbReference type="STRING" id="683260.SAMN05421874_116113"/>
<sequence length="196" mass="19817">MYGPTPHQYPPVPEYPRATSSPPIILLVSGLAALLGFLLGLFVGFGAGAAPADPAPRVTVTIEETPPAQPDSGSGAPTQNPLPQDTAPQNTLPQETAPGVPTPGQTPSGTSPGGTDLGGLINPASLRTYVVGRDLQPGTYHTAGPESGFSMCFWARLRGAGGGVLATGMPTGPTGVTIQATDGAFQTGGCKEWTRT</sequence>
<feature type="compositionally biased region" description="Low complexity" evidence="1">
    <location>
        <begin position="98"/>
        <end position="110"/>
    </location>
</feature>
<feature type="compositionally biased region" description="Polar residues" evidence="1">
    <location>
        <begin position="71"/>
        <end position="94"/>
    </location>
</feature>
<name>A0A1G9HN85_9ACTN</name>
<accession>A0A1G9HN85</accession>
<evidence type="ECO:0000313" key="3">
    <source>
        <dbReference type="EMBL" id="SDL14194.1"/>
    </source>
</evidence>
<protein>
    <submittedName>
        <fullName evidence="3">Uncharacterized protein</fullName>
    </submittedName>
</protein>
<dbReference type="Proteomes" id="UP000198683">
    <property type="component" value="Unassembled WGS sequence"/>
</dbReference>